<dbReference type="InterPro" id="IPR036291">
    <property type="entry name" value="NAD(P)-bd_dom_sf"/>
</dbReference>
<dbReference type="Pfam" id="PF00106">
    <property type="entry name" value="adh_short"/>
    <property type="match status" value="1"/>
</dbReference>
<comment type="similarity">
    <text evidence="1 3">Belongs to the short-chain dehydrogenases/reductases (SDR) family.</text>
</comment>
<name>A0A7W7VL05_9ACTN</name>
<accession>A0A7W7VL05</accession>
<evidence type="ECO:0000313" key="7">
    <source>
        <dbReference type="Proteomes" id="UP000552644"/>
    </source>
</evidence>
<dbReference type="InterPro" id="IPR057326">
    <property type="entry name" value="KR_dom"/>
</dbReference>
<feature type="domain" description="Ketoreductase" evidence="5">
    <location>
        <begin position="2"/>
        <end position="180"/>
    </location>
</feature>
<evidence type="ECO:0000256" key="1">
    <source>
        <dbReference type="ARBA" id="ARBA00006484"/>
    </source>
</evidence>
<feature type="region of interest" description="Disordered" evidence="4">
    <location>
        <begin position="286"/>
        <end position="306"/>
    </location>
</feature>
<evidence type="ECO:0000256" key="3">
    <source>
        <dbReference type="RuleBase" id="RU000363"/>
    </source>
</evidence>
<organism evidence="6 7">
    <name type="scientific">Streptosporangium saharense</name>
    <dbReference type="NCBI Taxonomy" id="1706840"/>
    <lineage>
        <taxon>Bacteria</taxon>
        <taxon>Bacillati</taxon>
        <taxon>Actinomycetota</taxon>
        <taxon>Actinomycetes</taxon>
        <taxon>Streptosporangiales</taxon>
        <taxon>Streptosporangiaceae</taxon>
        <taxon>Streptosporangium</taxon>
    </lineage>
</organism>
<gene>
    <name evidence="6" type="ORF">FHS44_000752</name>
</gene>
<dbReference type="PRINTS" id="PR00081">
    <property type="entry name" value="GDHRDH"/>
</dbReference>
<keyword evidence="2" id="KW-0560">Oxidoreductase</keyword>
<dbReference type="SMART" id="SM00822">
    <property type="entry name" value="PKS_KR"/>
    <property type="match status" value="1"/>
</dbReference>
<dbReference type="SUPFAM" id="SSF51735">
    <property type="entry name" value="NAD(P)-binding Rossmann-fold domains"/>
    <property type="match status" value="1"/>
</dbReference>
<dbReference type="PROSITE" id="PS00061">
    <property type="entry name" value="ADH_SHORT"/>
    <property type="match status" value="1"/>
</dbReference>
<evidence type="ECO:0000256" key="2">
    <source>
        <dbReference type="ARBA" id="ARBA00023002"/>
    </source>
</evidence>
<dbReference type="InterPro" id="IPR051687">
    <property type="entry name" value="Peroxisomal_Beta-Oxidation"/>
</dbReference>
<dbReference type="PANTHER" id="PTHR45024:SF2">
    <property type="entry name" value="SCP2 DOMAIN-CONTAINING PROTEIN"/>
    <property type="match status" value="1"/>
</dbReference>
<proteinExistence type="inferred from homology"/>
<dbReference type="InterPro" id="IPR020904">
    <property type="entry name" value="Sc_DH/Rdtase_CS"/>
</dbReference>
<evidence type="ECO:0000313" key="6">
    <source>
        <dbReference type="EMBL" id="MBB4913680.1"/>
    </source>
</evidence>
<reference evidence="6 7" key="1">
    <citation type="submission" date="2020-08" db="EMBL/GenBank/DDBJ databases">
        <title>Genomic Encyclopedia of Type Strains, Phase III (KMG-III): the genomes of soil and plant-associated and newly described type strains.</title>
        <authorList>
            <person name="Whitman W."/>
        </authorList>
    </citation>
    <scope>NUCLEOTIDE SEQUENCE [LARGE SCALE GENOMIC DNA]</scope>
    <source>
        <strain evidence="6 7">CECT 8840</strain>
    </source>
</reference>
<dbReference type="PANTHER" id="PTHR45024">
    <property type="entry name" value="DEHYDROGENASES, SHORT CHAIN"/>
    <property type="match status" value="1"/>
</dbReference>
<dbReference type="GO" id="GO:0016491">
    <property type="term" value="F:oxidoreductase activity"/>
    <property type="evidence" value="ECO:0007669"/>
    <property type="project" value="UniProtKB-KW"/>
</dbReference>
<evidence type="ECO:0000259" key="5">
    <source>
        <dbReference type="SMART" id="SM00822"/>
    </source>
</evidence>
<protein>
    <submittedName>
        <fullName evidence="6">NAD(P)-dependent dehydrogenase (Short-subunit alcohol dehydrogenase family)</fullName>
    </submittedName>
</protein>
<dbReference type="Gene3D" id="3.40.50.720">
    <property type="entry name" value="NAD(P)-binding Rossmann-like Domain"/>
    <property type="match status" value="1"/>
</dbReference>
<evidence type="ECO:0000256" key="4">
    <source>
        <dbReference type="SAM" id="MobiDB-lite"/>
    </source>
</evidence>
<dbReference type="AlphaFoldDB" id="A0A7W7VL05"/>
<dbReference type="PRINTS" id="PR00080">
    <property type="entry name" value="SDRFAMILY"/>
</dbReference>
<dbReference type="EMBL" id="JACHJP010000001">
    <property type="protein sequence ID" value="MBB4913680.1"/>
    <property type="molecule type" value="Genomic_DNA"/>
</dbReference>
<comment type="caution">
    <text evidence="6">The sequence shown here is derived from an EMBL/GenBank/DDBJ whole genome shotgun (WGS) entry which is preliminary data.</text>
</comment>
<dbReference type="RefSeq" id="WP_184712424.1">
    <property type="nucleotide sequence ID" value="NZ_JACHJP010000001.1"/>
</dbReference>
<dbReference type="InterPro" id="IPR002347">
    <property type="entry name" value="SDR_fam"/>
</dbReference>
<sequence length="306" mass="32231">MIVTGAGGGIGAAVAECLAAAGYGVVVSDLGVSVDGHDPDRQVAESVVEAIRARGGRAMAHQHDVVSFDAAADLVRRAVEEYGSLDGLVTCHGILRERMIFNMTEDEWDSVIAVHLKGTFNCVRFATEQMRRQRGGSIVVLSSAAGLEGSPAQANYAAAKAGIVGLAQSTALAMGRYGVNVNCVVPSAATRMTSRLTGRMQASRPDAERQGPELVAALIHALLDPANRHITGQTFTAAGRRLARWAPFEEQESVRLADEFTYSDVTGAVRQRLGATPLRRFAALGLPTPAAPDHQTTDILEVGDGT</sequence>
<keyword evidence="7" id="KW-1185">Reference proteome</keyword>
<dbReference type="Proteomes" id="UP000552644">
    <property type="component" value="Unassembled WGS sequence"/>
</dbReference>